<protein>
    <submittedName>
        <fullName evidence="1">Jg11938 protein</fullName>
    </submittedName>
</protein>
<keyword evidence="2" id="KW-1185">Reference proteome</keyword>
<comment type="caution">
    <text evidence="1">The sequence shown here is derived from an EMBL/GenBank/DDBJ whole genome shotgun (WGS) entry which is preliminary data.</text>
</comment>
<reference evidence="1" key="1">
    <citation type="submission" date="2022-03" db="EMBL/GenBank/DDBJ databases">
        <authorList>
            <person name="Lindestad O."/>
        </authorList>
    </citation>
    <scope>NUCLEOTIDE SEQUENCE</scope>
</reference>
<accession>A0A8S4S6T4</accession>
<proteinExistence type="predicted"/>
<dbReference type="EMBL" id="CAKXAJ010026116">
    <property type="protein sequence ID" value="CAH2257075.1"/>
    <property type="molecule type" value="Genomic_DNA"/>
</dbReference>
<evidence type="ECO:0000313" key="2">
    <source>
        <dbReference type="Proteomes" id="UP000838756"/>
    </source>
</evidence>
<gene>
    <name evidence="1" type="primary">jg11938</name>
    <name evidence="1" type="ORF">PAEG_LOCUS23091</name>
</gene>
<dbReference type="AlphaFoldDB" id="A0A8S4S6T4"/>
<name>A0A8S4S6T4_9NEOP</name>
<evidence type="ECO:0000313" key="1">
    <source>
        <dbReference type="EMBL" id="CAH2257075.1"/>
    </source>
</evidence>
<sequence length="91" mass="9737">MEAGRAFQILAVRITREEAVIAQSNKQINFLTTMNGYTVICPPRWGSTNAAPASSPGAAISAPWDHNVHPFSELCAAPIATAASRLVELCR</sequence>
<organism evidence="1 2">
    <name type="scientific">Pararge aegeria aegeria</name>
    <dbReference type="NCBI Taxonomy" id="348720"/>
    <lineage>
        <taxon>Eukaryota</taxon>
        <taxon>Metazoa</taxon>
        <taxon>Ecdysozoa</taxon>
        <taxon>Arthropoda</taxon>
        <taxon>Hexapoda</taxon>
        <taxon>Insecta</taxon>
        <taxon>Pterygota</taxon>
        <taxon>Neoptera</taxon>
        <taxon>Endopterygota</taxon>
        <taxon>Lepidoptera</taxon>
        <taxon>Glossata</taxon>
        <taxon>Ditrysia</taxon>
        <taxon>Papilionoidea</taxon>
        <taxon>Nymphalidae</taxon>
        <taxon>Satyrinae</taxon>
        <taxon>Satyrini</taxon>
        <taxon>Parargina</taxon>
        <taxon>Pararge</taxon>
    </lineage>
</organism>
<dbReference type="Proteomes" id="UP000838756">
    <property type="component" value="Unassembled WGS sequence"/>
</dbReference>